<dbReference type="SUPFAM" id="SSF51126">
    <property type="entry name" value="Pectin lyase-like"/>
    <property type="match status" value="1"/>
</dbReference>
<dbReference type="InterPro" id="IPR024973">
    <property type="entry name" value="ESPR"/>
</dbReference>
<keyword evidence="3" id="KW-1266">Target cell cytoplasm</keyword>
<dbReference type="InterPro" id="IPR012334">
    <property type="entry name" value="Pectin_lyas_fold"/>
</dbReference>
<keyword evidence="9" id="KW-1185">Reference proteome</keyword>
<evidence type="ECO:0000256" key="3">
    <source>
        <dbReference type="ARBA" id="ARBA00022913"/>
    </source>
</evidence>
<protein>
    <submittedName>
        <fullName evidence="8">Large surface adhesin</fullName>
    </submittedName>
</protein>
<dbReference type="Pfam" id="PF13018">
    <property type="entry name" value="ESPR"/>
    <property type="match status" value="1"/>
</dbReference>
<reference evidence="8 9" key="1">
    <citation type="submission" date="2018-12" db="EMBL/GenBank/DDBJ databases">
        <authorList>
            <consortium name="Pathogen Informatics"/>
        </authorList>
    </citation>
    <scope>NUCLEOTIDE SEQUENCE [LARGE SCALE GENOMIC DNA]</scope>
    <source>
        <strain evidence="8 9">NCTC12742</strain>
    </source>
</reference>
<evidence type="ECO:0000256" key="5">
    <source>
        <dbReference type="ARBA" id="ARBA00024043"/>
    </source>
</evidence>
<gene>
    <name evidence="8" type="primary">fhaB_1</name>
    <name evidence="8" type="ORF">NCTC12742_00001</name>
</gene>
<evidence type="ECO:0000256" key="4">
    <source>
        <dbReference type="ARBA" id="ARBA00023026"/>
    </source>
</evidence>
<name>A0A448VGY7_9NEIS</name>
<feature type="region of interest" description="Disordered" evidence="6">
    <location>
        <begin position="2068"/>
        <end position="2094"/>
    </location>
</feature>
<comment type="subcellular location">
    <subcellularLocation>
        <location evidence="1">Target cell</location>
        <location evidence="1">Target cell cytoplasm</location>
    </subcellularLocation>
</comment>
<dbReference type="Proteomes" id="UP000272771">
    <property type="component" value="Chromosome"/>
</dbReference>
<dbReference type="InterPro" id="IPR011050">
    <property type="entry name" value="Pectin_lyase_fold/virulence"/>
</dbReference>
<evidence type="ECO:0000256" key="2">
    <source>
        <dbReference type="ARBA" id="ARBA00022656"/>
    </source>
</evidence>
<organism evidence="8 9">
    <name type="scientific">Neisseria weaveri</name>
    <dbReference type="NCBI Taxonomy" id="28091"/>
    <lineage>
        <taxon>Bacteria</taxon>
        <taxon>Pseudomonadati</taxon>
        <taxon>Pseudomonadota</taxon>
        <taxon>Betaproteobacteria</taxon>
        <taxon>Neisseriales</taxon>
        <taxon>Neisseriaceae</taxon>
        <taxon>Neisseria</taxon>
    </lineage>
</organism>
<keyword evidence="2" id="KW-0800">Toxin</keyword>
<feature type="compositionally biased region" description="Polar residues" evidence="6">
    <location>
        <begin position="2253"/>
        <end position="2275"/>
    </location>
</feature>
<feature type="compositionally biased region" description="Polar residues" evidence="6">
    <location>
        <begin position="2083"/>
        <end position="2094"/>
    </location>
</feature>
<accession>A0A448VGY7</accession>
<feature type="domain" description="Filamentous haemagglutinin FhaB/tRNA nuclease CdiA-like TPS" evidence="7">
    <location>
        <begin position="87"/>
        <end position="207"/>
    </location>
</feature>
<feature type="compositionally biased region" description="Polar residues" evidence="6">
    <location>
        <begin position="2288"/>
        <end position="2298"/>
    </location>
</feature>
<dbReference type="SMART" id="SM00912">
    <property type="entry name" value="Haemagg_act"/>
    <property type="match status" value="1"/>
</dbReference>
<feature type="compositionally biased region" description="Polar residues" evidence="6">
    <location>
        <begin position="461"/>
        <end position="471"/>
    </location>
</feature>
<dbReference type="InterPro" id="IPR006914">
    <property type="entry name" value="VENN_dom"/>
</dbReference>
<dbReference type="Gene3D" id="2.160.20.10">
    <property type="entry name" value="Single-stranded right-handed beta-helix, Pectin lyase-like"/>
    <property type="match status" value="1"/>
</dbReference>
<dbReference type="NCBIfam" id="TIGR01901">
    <property type="entry name" value="adhes_NPXG"/>
    <property type="match status" value="1"/>
</dbReference>
<dbReference type="Pfam" id="PF04829">
    <property type="entry name" value="PT-VENN"/>
    <property type="match status" value="1"/>
</dbReference>
<feature type="compositionally biased region" description="Low complexity" evidence="6">
    <location>
        <begin position="446"/>
        <end position="460"/>
    </location>
</feature>
<evidence type="ECO:0000313" key="9">
    <source>
        <dbReference type="Proteomes" id="UP000272771"/>
    </source>
</evidence>
<dbReference type="InterPro" id="IPR010069">
    <property type="entry name" value="CdiA_FHA1_rpt"/>
</dbReference>
<dbReference type="STRING" id="28091.SAMEA3174300_00667"/>
<evidence type="ECO:0000259" key="7">
    <source>
        <dbReference type="SMART" id="SM00912"/>
    </source>
</evidence>
<dbReference type="NCBIfam" id="TIGR01731">
    <property type="entry name" value="fil_hemag_20aa"/>
    <property type="match status" value="10"/>
</dbReference>
<dbReference type="GO" id="GO:0003824">
    <property type="term" value="F:catalytic activity"/>
    <property type="evidence" value="ECO:0007669"/>
    <property type="project" value="UniProtKB-ARBA"/>
</dbReference>
<dbReference type="Pfam" id="PF05860">
    <property type="entry name" value="TPS"/>
    <property type="match status" value="1"/>
</dbReference>
<dbReference type="EMBL" id="LR134533">
    <property type="protein sequence ID" value="VEJ49043.1"/>
    <property type="molecule type" value="Genomic_DNA"/>
</dbReference>
<feature type="region of interest" description="Disordered" evidence="6">
    <location>
        <begin position="431"/>
        <end position="479"/>
    </location>
</feature>
<comment type="similarity">
    <text evidence="5">In the N-terminal section; belongs to the CdiA toxin family.</text>
</comment>
<evidence type="ECO:0000256" key="1">
    <source>
        <dbReference type="ARBA" id="ARBA00004219"/>
    </source>
</evidence>
<dbReference type="RefSeq" id="WP_197721073.1">
    <property type="nucleotide sequence ID" value="NZ_LR134533.1"/>
</dbReference>
<dbReference type="InterPro" id="IPR025157">
    <property type="entry name" value="Hemagglutinin_rpt"/>
</dbReference>
<keyword evidence="4" id="KW-0843">Virulence</keyword>
<proteinExistence type="inferred from homology"/>
<evidence type="ECO:0000256" key="6">
    <source>
        <dbReference type="SAM" id="MobiDB-lite"/>
    </source>
</evidence>
<feature type="compositionally biased region" description="Polar residues" evidence="6">
    <location>
        <begin position="435"/>
        <end position="445"/>
    </location>
</feature>
<dbReference type="GO" id="GO:0090729">
    <property type="term" value="F:toxin activity"/>
    <property type="evidence" value="ECO:0007669"/>
    <property type="project" value="UniProtKB-KW"/>
</dbReference>
<dbReference type="InterPro" id="IPR008638">
    <property type="entry name" value="FhaB/CdiA-like_TPS"/>
</dbReference>
<evidence type="ECO:0000313" key="8">
    <source>
        <dbReference type="EMBL" id="VEJ49043.1"/>
    </source>
</evidence>
<sequence>MNKNCYKVIFNQHKGCMTAVPEYASRHSKYSADRTSSSSISRFGIKQFAFFMMAAVGTAWVLPSQAADIQADRHAPANQQPVVLQTANGLPQVNIQTPTTGGVSVNQYQQFDVSRRGAILNNSRRNTQTRLGGWIQGNPMLAGGEARIIVNQVNSSNPSLLNGYIETAGKRAEVVIANPSGIQVDGGGFINAAGVTLTTGKPLIGNGGLEGFQVREGRVSVSGEGLDGSTADYTRILTQAAEINGRVWAKDLNITAGRFDMAADGSVQAAGSGENSETAIDTGVLGGMYAGKITLTATDKGVGVNNAGEIYASAGSVVLSADGKISNSGRIIGKGDTAVNARSLDNSGALSSQNTADIQTASLSNSGMIASAKEARIRNSGKFDNSGKLNAARLDVETASLANSGEISQSGAQSLNIEAKHAENTGLIGYRDTASIPNTDSSNAHSQSSATGSADSAASSFGNQSNPQPKQASGRLKISDGLGNSGDITANGVTHLNINSGFNNRKDIKVGKFTQQTGRFDNSANFYAAEATIQADRAANSGTWAAASADITAGELDNSGSVQANALNINAKLSNTDTIEAGRLNIDGNIRNSGRLNTDRITARSQTLDNSQGRITAHQSGSLTVSDGLNNDGGQIHSQGNLDIGDNRADTLEVRNNQGSILAGNDLNIQAKSLDNSGTTRANRDTVIKLKESFANSKTLESGRLLSLESTGTISNSGTLRGGRSLKVKAAALHNHGTAESGSDTRLEAENTLVNTGLANSGGLTAVKGRDIDNSGRIYGDHVAVGGENLRNRENSSGKAGVIAARRHLAIGAKKIDNIGSGFDKIVEGKQQLGNASSLIASLGTLSIGGRLNDAYHAEGKAQTLNNRGAKIESVGDMDLSVDSIRNVNNRLEIEEKVAEGESRYVKAYSLPGNAEWWVEGKDGHFWQTGDDAKGQFDFKDGRRSLKYKVWNEKEVTIRTHADLLVHSEPGQIIVGGNFKVDTNNLLNKDSQILIGGRWHGESKNSVLDNDSIAQKRYEVETGRGWQSYSHKSKKDLKFKWVRRGRGDYGINSTRYLPEQAFGNDFEHYQENSTFSTQIGNIESANNRTKSADITANQTGSVRTLNADPRLPNSALFAVNPDHPTHLVETDPAFTDYKQWLSGDYMLKALAVDPASTHKRLGDGYYEQRLVNEQIAKLTGYRRLDGYGSDEEQFKALMDAGITVAKQFNLVPGIALTSEQVALLTSDILWLENQTVTLADGSTKTVLAPKVYTVVRKGDLNAAGGLISASAIALKAENIDNQGTLGTRETVKLDAQNIRLGGNIASSAVLVAASDGLKADGKVEAANLIALKGKDITIESSTVSAGNERNGSTSLNRQAGLYLNGSPSGRGIVAVDASGKLSINGADIRNADSDGLTVLQGKDVHIGTVQTETREAYGELSDNIHRHARIHKEHGSRIEAAGDIRIFSDGQTDIRQADIASSKGKVTVYGKDGVSVAEGRKQSSADEAYTSKKNKIVSKTTSEIRKQSDYDEAVGSSLQGKEVYIGSQGGILVRGSEVVSDNKTVIDGKNVTLEAAVNAYQNNSDIRTKKSGFSGRLGKKGVQIGYNRHRSETENDGITQDVSTANIGSIGGDTVIRATDTLATRAAVVGSGGNLILEGKNIDIGSLYTGDKFDSQTRSKSRGINIGVAFDPVPMEVRNFGNHVKGWREALKEKGADGKIKGWVRGDTAAAAETFSNSSGTRITHGRMKRQQGIDDTYAHGSQIRAGDMVDIRSGEDTRISGSEVYGKKGLAIDAGRRLDIETSGQNQSSYQKVNTKTHGMVSAGTNTHIGYTFETAENTDKRSSHLSSNVGSGGDILLKAGEVYNQRGSHIRADGNTHILAKNVNVEAAEAAYLVSDKESYTRKGINVGVGSPAVNAINNAKQSIQSTAKQTENIGESKNSRTNAMAAVNAGIGAYRAVKDVQTAYQSVRNGKGFKPTINITYGEQRNTAEQSQQGHTVSPSGIQAGGKVMIEAAGADKASTITVSGSDVAGQQGTALLADGDVRLHSAQEAHQERSRSRRAGFNAGVAITVDSGVSLGVTAGGNYGKGRGDGNNTGHRHSSIGSSESRTQIRSGGHTAVEGAQVFGKGIDLDTKSLSITSPQDTAVYDGKHYQGEVQITVGYGFAASGSAEYSRLKADHAGTTRQSGLFAGDDGFQVNVAEHTRLKGGLITATEQAEAEGKNRFQTATIDTEDIRNHSRYEGQSYGIGISGSMGGGEGRQQIGGQKLTAYGDNTVTRTDNGDTTRQGRASVSAQMGFGRDSDSRESTTPSGIGTRNLTVTADPAAAATLYTDIRTETAAVSSGRLNNTFDKERVQKELDIQREVTQQFGSNVGYVKSRVNQRIEGLKAAREAGRISQEEYDKKVQSLQYLNIGLSSASAALSAPTDSALGLAASAANPVVSYHIGQHFKQNDELNKLDGGKRPGEGSKEHIALHTLNGLLTGAANGSHAVVSGLSAGGAELLAPTLAQSLYGKSPKELTAEEKANIGSLAGVFGAAVGAASGDVAGAVVGSQVAQSAVENNYLTEGLRKTPQSISTFDKEMQACKARGGDCSEIIKKFLAHSNQNRAYLIKECTGGGITCPSYQEIIAANTGESYLASIKDPDVRRIVATVNAADLIFLDKEIGIWSKVGNAVADPTVIATLVGSRGRSGAVDLKSIAKSSTLSAGNGMLYNFAVQWAEKRSIDYRDLIASGIVGGITGAATPNVSVTHAKKPNSSNKSINPYGVPVPEKVKASNGLLYQSNIKHSGRGVGSRLGHVASVEPSNSLQMFEKSVPTNNANSNLRYYFDGEVVHQYALSSGTYHWAGAKGKQQANQIPRDIKVHFDINVKRLKDIGGNR</sequence>
<dbReference type="Pfam" id="PF13332">
    <property type="entry name" value="Fil_haemagg_2"/>
    <property type="match status" value="4"/>
</dbReference>
<feature type="region of interest" description="Disordered" evidence="6">
    <location>
        <begin position="2253"/>
        <end position="2298"/>
    </location>
</feature>